<evidence type="ECO:0000256" key="2">
    <source>
        <dbReference type="ARBA" id="ARBA00022679"/>
    </source>
</evidence>
<proteinExistence type="inferred from homology"/>
<evidence type="ECO:0000256" key="1">
    <source>
        <dbReference type="ARBA" id="ARBA00005771"/>
    </source>
</evidence>
<reference evidence="4" key="1">
    <citation type="submission" date="2021-10" db="EMBL/GenBank/DDBJ databases">
        <title>Tropical sea cucumber genome reveals ecological adaptation and Cuvierian tubules defense mechanism.</title>
        <authorList>
            <person name="Chen T."/>
        </authorList>
    </citation>
    <scope>NUCLEOTIDE SEQUENCE</scope>
    <source>
        <strain evidence="4">Nanhai2018</strain>
        <tissue evidence="4">Muscle</tissue>
    </source>
</reference>
<evidence type="ECO:0000259" key="3">
    <source>
        <dbReference type="Pfam" id="PF00685"/>
    </source>
</evidence>
<sequence length="321" mass="37106">MSEDSAKLQPAISLTQAKSKEDIVPLETGKHKYKGYTFTAMQTPENLDALQTFGVRDDDVYLVTYPKSGTHWILEIVQLIMAGGDAQKTNRDLMATILEITFAPSPEKLKQSIPGYKIYEKLSSPRIMVSHIPEPLCPPQWFTKNAKIIYFARNPKDVLVSAYNFFQCMVGSNLRLWDGFFEKFFDENFPNGPWFDHVLRYWQHRDGDNFLFLKYEDCHKDLKGTISKVAEFLGKNLSDDVIESIAQQCTMKGMKKAYEKIEEDYPEKGKMLTHLFGQVSYLRKGVVGNWKEYFSPEQNEFFDKYYAEKMAGSGLTFEFEL</sequence>
<dbReference type="AlphaFoldDB" id="A0A9Q1BRN1"/>
<feature type="domain" description="Sulfotransferase" evidence="3">
    <location>
        <begin position="57"/>
        <end position="314"/>
    </location>
</feature>
<dbReference type="Pfam" id="PF00685">
    <property type="entry name" value="Sulfotransfer_1"/>
    <property type="match status" value="1"/>
</dbReference>
<evidence type="ECO:0000313" key="4">
    <source>
        <dbReference type="EMBL" id="KAJ8031419.1"/>
    </source>
</evidence>
<dbReference type="OrthoDB" id="205623at2759"/>
<keyword evidence="5" id="KW-1185">Reference proteome</keyword>
<accession>A0A9Q1BRN1</accession>
<dbReference type="PANTHER" id="PTHR11783">
    <property type="entry name" value="SULFOTRANSFERASE SULT"/>
    <property type="match status" value="1"/>
</dbReference>
<dbReference type="Proteomes" id="UP001152320">
    <property type="component" value="Chromosome 12"/>
</dbReference>
<keyword evidence="2" id="KW-0808">Transferase</keyword>
<comment type="caution">
    <text evidence="4">The sequence shown here is derived from an EMBL/GenBank/DDBJ whole genome shotgun (WGS) entry which is preliminary data.</text>
</comment>
<evidence type="ECO:0000313" key="5">
    <source>
        <dbReference type="Proteomes" id="UP001152320"/>
    </source>
</evidence>
<dbReference type="GO" id="GO:0008146">
    <property type="term" value="F:sulfotransferase activity"/>
    <property type="evidence" value="ECO:0007669"/>
    <property type="project" value="InterPro"/>
</dbReference>
<protein>
    <submittedName>
        <fullName evidence="4">Sulfotransferase 1C2A</fullName>
    </submittedName>
</protein>
<gene>
    <name evidence="4" type="ORF">HOLleu_24604</name>
</gene>
<dbReference type="InterPro" id="IPR027417">
    <property type="entry name" value="P-loop_NTPase"/>
</dbReference>
<dbReference type="EMBL" id="JAIZAY010000012">
    <property type="protein sequence ID" value="KAJ8031419.1"/>
    <property type="molecule type" value="Genomic_DNA"/>
</dbReference>
<dbReference type="SUPFAM" id="SSF52540">
    <property type="entry name" value="P-loop containing nucleoside triphosphate hydrolases"/>
    <property type="match status" value="1"/>
</dbReference>
<name>A0A9Q1BRN1_HOLLE</name>
<comment type="similarity">
    <text evidence="1">Belongs to the sulfotransferase 1 family.</text>
</comment>
<dbReference type="Gene3D" id="3.40.50.300">
    <property type="entry name" value="P-loop containing nucleotide triphosphate hydrolases"/>
    <property type="match status" value="1"/>
</dbReference>
<dbReference type="InterPro" id="IPR000863">
    <property type="entry name" value="Sulfotransferase_dom"/>
</dbReference>
<organism evidence="4 5">
    <name type="scientific">Holothuria leucospilota</name>
    <name type="common">Black long sea cucumber</name>
    <name type="synonym">Mertensiothuria leucospilota</name>
    <dbReference type="NCBI Taxonomy" id="206669"/>
    <lineage>
        <taxon>Eukaryota</taxon>
        <taxon>Metazoa</taxon>
        <taxon>Echinodermata</taxon>
        <taxon>Eleutherozoa</taxon>
        <taxon>Echinozoa</taxon>
        <taxon>Holothuroidea</taxon>
        <taxon>Aspidochirotacea</taxon>
        <taxon>Aspidochirotida</taxon>
        <taxon>Holothuriidae</taxon>
        <taxon>Holothuria</taxon>
    </lineage>
</organism>